<dbReference type="PANTHER" id="PTHR46832">
    <property type="entry name" value="5'-METHYLTHIOADENOSINE/S-ADENOSYLHOMOCYSTEINE NUCLEOSIDASE"/>
    <property type="match status" value="1"/>
</dbReference>
<gene>
    <name evidence="3" type="ORF">B0I28_104263</name>
</gene>
<evidence type="ECO:0000313" key="4">
    <source>
        <dbReference type="Proteomes" id="UP000238176"/>
    </source>
</evidence>
<dbReference type="GO" id="GO:0009116">
    <property type="term" value="P:nucleoside metabolic process"/>
    <property type="evidence" value="ECO:0007669"/>
    <property type="project" value="InterPro"/>
</dbReference>
<dbReference type="Gene3D" id="3.40.50.1580">
    <property type="entry name" value="Nucleoside phosphorylase domain"/>
    <property type="match status" value="1"/>
</dbReference>
<dbReference type="GO" id="GO:0008782">
    <property type="term" value="F:adenosylhomocysteine nucleosidase activity"/>
    <property type="evidence" value="ECO:0007669"/>
    <property type="project" value="TreeGrafter"/>
</dbReference>
<organism evidence="3 4">
    <name type="scientific">Glycomyces artemisiae</name>
    <dbReference type="NCBI Taxonomy" id="1076443"/>
    <lineage>
        <taxon>Bacteria</taxon>
        <taxon>Bacillati</taxon>
        <taxon>Actinomycetota</taxon>
        <taxon>Actinomycetes</taxon>
        <taxon>Glycomycetales</taxon>
        <taxon>Glycomycetaceae</taxon>
        <taxon>Glycomyces</taxon>
    </lineage>
</organism>
<dbReference type="Pfam" id="PF01048">
    <property type="entry name" value="PNP_UDP_1"/>
    <property type="match status" value="1"/>
</dbReference>
<feature type="compositionally biased region" description="Pro residues" evidence="1">
    <location>
        <begin position="253"/>
        <end position="262"/>
    </location>
</feature>
<dbReference type="InterPro" id="IPR000845">
    <property type="entry name" value="Nucleoside_phosphorylase_d"/>
</dbReference>
<dbReference type="GO" id="GO:0019284">
    <property type="term" value="P:L-methionine salvage from S-adenosylmethionine"/>
    <property type="evidence" value="ECO:0007669"/>
    <property type="project" value="TreeGrafter"/>
</dbReference>
<protein>
    <submittedName>
        <fullName evidence="3">Nucleoside phosphorylase</fullName>
    </submittedName>
</protein>
<evidence type="ECO:0000259" key="2">
    <source>
        <dbReference type="Pfam" id="PF01048"/>
    </source>
</evidence>
<dbReference type="EMBL" id="PVTJ01000004">
    <property type="protein sequence ID" value="PRY59106.1"/>
    <property type="molecule type" value="Genomic_DNA"/>
</dbReference>
<feature type="domain" description="Nucleoside phosphorylase" evidence="2">
    <location>
        <begin position="37"/>
        <end position="245"/>
    </location>
</feature>
<dbReference type="AlphaFoldDB" id="A0A2T0UMH5"/>
<dbReference type="Proteomes" id="UP000238176">
    <property type="component" value="Unassembled WGS sequence"/>
</dbReference>
<accession>A0A2T0UMH5</accession>
<dbReference type="RefSeq" id="WP_106364200.1">
    <property type="nucleotide sequence ID" value="NZ_PVTJ01000004.1"/>
</dbReference>
<dbReference type="InterPro" id="IPR035994">
    <property type="entry name" value="Nucleoside_phosphorylase_sf"/>
</dbReference>
<evidence type="ECO:0000256" key="1">
    <source>
        <dbReference type="SAM" id="MobiDB-lite"/>
    </source>
</evidence>
<dbReference type="SUPFAM" id="SSF53167">
    <property type="entry name" value="Purine and uridine phosphorylases"/>
    <property type="match status" value="1"/>
</dbReference>
<keyword evidence="4" id="KW-1185">Reference proteome</keyword>
<dbReference type="GO" id="GO:0005829">
    <property type="term" value="C:cytosol"/>
    <property type="evidence" value="ECO:0007669"/>
    <property type="project" value="TreeGrafter"/>
</dbReference>
<comment type="caution">
    <text evidence="3">The sequence shown here is derived from an EMBL/GenBank/DDBJ whole genome shotgun (WGS) entry which is preliminary data.</text>
</comment>
<dbReference type="OrthoDB" id="44283at2"/>
<dbReference type="PANTHER" id="PTHR46832:SF1">
    <property type="entry name" value="5'-METHYLTHIOADENOSINE_S-ADENOSYLHOMOCYSTEINE NUCLEOSIDASE"/>
    <property type="match status" value="1"/>
</dbReference>
<sequence length="311" mass="33717">MTTHPTAVICTPLELEYRAVRGLIGGTATEEHRRDSVYERFDYRGRKADWRLVLALTGRGNTETSAAVERALAAWEPQVLLLVGVGGGLRRSAVGDVVAATKVYGYEGGQDTDLEYLPRIDSLPTSAILDEQAKRVSLEGTWIWRAEPEADTAPEVHHRPIASGGKVVTGSASDTAELIRKHFSDATAIDMEGFGAMAAARQVRGVEATVIRGVSDRLDDKDKETDKRTQPMAARRAAAFALALIDRYDPDPVEPAPAPTPPSSKYHFEPQPGSNTTIGYMGDGGNATFGAIGTNATGHIHHHYRDEEEDR</sequence>
<feature type="region of interest" description="Disordered" evidence="1">
    <location>
        <begin position="250"/>
        <end position="282"/>
    </location>
</feature>
<dbReference type="GO" id="GO:0008930">
    <property type="term" value="F:methylthioadenosine nucleosidase activity"/>
    <property type="evidence" value="ECO:0007669"/>
    <property type="project" value="TreeGrafter"/>
</dbReference>
<reference evidence="3 4" key="1">
    <citation type="submission" date="2018-03" db="EMBL/GenBank/DDBJ databases">
        <title>Genomic Encyclopedia of Type Strains, Phase III (KMG-III): the genomes of soil and plant-associated and newly described type strains.</title>
        <authorList>
            <person name="Whitman W."/>
        </authorList>
    </citation>
    <scope>NUCLEOTIDE SEQUENCE [LARGE SCALE GENOMIC DNA]</scope>
    <source>
        <strain evidence="3 4">CGMCC 4.7067</strain>
    </source>
</reference>
<evidence type="ECO:0000313" key="3">
    <source>
        <dbReference type="EMBL" id="PRY59106.1"/>
    </source>
</evidence>
<name>A0A2T0UMH5_9ACTN</name>
<proteinExistence type="predicted"/>